<gene>
    <name evidence="1" type="ORF">CCMSSC00406_0008425</name>
</gene>
<proteinExistence type="predicted"/>
<protein>
    <submittedName>
        <fullName evidence="1">Uncharacterized protein</fullName>
    </submittedName>
</protein>
<dbReference type="Proteomes" id="UP000824881">
    <property type="component" value="Unassembled WGS sequence"/>
</dbReference>
<dbReference type="EMBL" id="WQMT02000002">
    <property type="protein sequence ID" value="KAG9226725.1"/>
    <property type="molecule type" value="Genomic_DNA"/>
</dbReference>
<evidence type="ECO:0000313" key="1">
    <source>
        <dbReference type="EMBL" id="KAG9226725.1"/>
    </source>
</evidence>
<sequence length="303" mass="33755">MGKRKQIPTELHSELSEYSSLLRALRTSHTLDLSSQLTQRQSSPQSGSTSQEDLDELIVLDDADRSQDDLRAEADAHTLNAMTADSSYHGARSSASQSQGKKKSDTWTRWPLLAGDVLVPEWGFEDEIKLFALHVLRSHYGQDATSDEDDWDEEFESSAWSSSLAQVSSLHLSRILALLATHTPIGNKSMQNRINPVGWEMVINALGAYGSDFIDEIALARVKQRLEVIYGTSSSIAPSRVSISERTRTLLNESLDPHRMSFLDLVPQLPASAVVEATKIAERVRRETRAIKKRNVDDQTVPQ</sequence>
<accession>A0ACB7JAI3</accession>
<evidence type="ECO:0000313" key="2">
    <source>
        <dbReference type="Proteomes" id="UP000824881"/>
    </source>
</evidence>
<organism evidence="1 2">
    <name type="scientific">Pleurotus cornucopiae</name>
    <name type="common">Cornucopia mushroom</name>
    <dbReference type="NCBI Taxonomy" id="5321"/>
    <lineage>
        <taxon>Eukaryota</taxon>
        <taxon>Fungi</taxon>
        <taxon>Dikarya</taxon>
        <taxon>Basidiomycota</taxon>
        <taxon>Agaricomycotina</taxon>
        <taxon>Agaricomycetes</taxon>
        <taxon>Agaricomycetidae</taxon>
        <taxon>Agaricales</taxon>
        <taxon>Pleurotineae</taxon>
        <taxon>Pleurotaceae</taxon>
        <taxon>Pleurotus</taxon>
    </lineage>
</organism>
<keyword evidence="2" id="KW-1185">Reference proteome</keyword>
<name>A0ACB7JAI3_PLECO</name>
<reference evidence="1 2" key="1">
    <citation type="journal article" date="2021" name="Appl. Environ. Microbiol.">
        <title>Genetic linkage and physical mapping for an oyster mushroom Pleurotus cornucopiae and QTL analysis for the trait cap color.</title>
        <authorList>
            <person name="Zhang Y."/>
            <person name="Gao W."/>
            <person name="Sonnenberg A."/>
            <person name="Chen Q."/>
            <person name="Zhang J."/>
            <person name="Huang C."/>
        </authorList>
    </citation>
    <scope>NUCLEOTIDE SEQUENCE [LARGE SCALE GENOMIC DNA]</scope>
    <source>
        <strain evidence="1">CCMSSC00406</strain>
    </source>
</reference>
<comment type="caution">
    <text evidence="1">The sequence shown here is derived from an EMBL/GenBank/DDBJ whole genome shotgun (WGS) entry which is preliminary data.</text>
</comment>